<accession>A0A0A8Z5U6</accession>
<dbReference type="AlphaFoldDB" id="A0A0A8Z5U6"/>
<feature type="compositionally biased region" description="Basic and acidic residues" evidence="1">
    <location>
        <begin position="1"/>
        <end position="12"/>
    </location>
</feature>
<name>A0A0A8Z5U6_ARUDO</name>
<reference evidence="2" key="2">
    <citation type="journal article" date="2015" name="Data Brief">
        <title>Shoot transcriptome of the giant reed, Arundo donax.</title>
        <authorList>
            <person name="Barrero R.A."/>
            <person name="Guerrero F.D."/>
            <person name="Moolhuijzen P."/>
            <person name="Goolsby J.A."/>
            <person name="Tidwell J."/>
            <person name="Bellgard S.E."/>
            <person name="Bellgard M.I."/>
        </authorList>
    </citation>
    <scope>NUCLEOTIDE SEQUENCE</scope>
    <source>
        <tissue evidence="2">Shoot tissue taken approximately 20 cm above the soil surface</tissue>
    </source>
</reference>
<dbReference type="EMBL" id="GBRH01267668">
    <property type="protein sequence ID" value="JAD30227.1"/>
    <property type="molecule type" value="Transcribed_RNA"/>
</dbReference>
<feature type="region of interest" description="Disordered" evidence="1">
    <location>
        <begin position="1"/>
        <end position="23"/>
    </location>
</feature>
<sequence length="23" mass="2682">MEIGGRERKERDSMEEDDVGVDE</sequence>
<evidence type="ECO:0000313" key="2">
    <source>
        <dbReference type="EMBL" id="JAD30227.1"/>
    </source>
</evidence>
<organism evidence="2">
    <name type="scientific">Arundo donax</name>
    <name type="common">Giant reed</name>
    <name type="synonym">Donax arundinaceus</name>
    <dbReference type="NCBI Taxonomy" id="35708"/>
    <lineage>
        <taxon>Eukaryota</taxon>
        <taxon>Viridiplantae</taxon>
        <taxon>Streptophyta</taxon>
        <taxon>Embryophyta</taxon>
        <taxon>Tracheophyta</taxon>
        <taxon>Spermatophyta</taxon>
        <taxon>Magnoliopsida</taxon>
        <taxon>Liliopsida</taxon>
        <taxon>Poales</taxon>
        <taxon>Poaceae</taxon>
        <taxon>PACMAD clade</taxon>
        <taxon>Arundinoideae</taxon>
        <taxon>Arundineae</taxon>
        <taxon>Arundo</taxon>
    </lineage>
</organism>
<proteinExistence type="predicted"/>
<evidence type="ECO:0000256" key="1">
    <source>
        <dbReference type="SAM" id="MobiDB-lite"/>
    </source>
</evidence>
<reference evidence="2" key="1">
    <citation type="submission" date="2014-09" db="EMBL/GenBank/DDBJ databases">
        <authorList>
            <person name="Magalhaes I.L.F."/>
            <person name="Oliveira U."/>
            <person name="Santos F.R."/>
            <person name="Vidigal T.H.D.A."/>
            <person name="Brescovit A.D."/>
            <person name="Santos A.J."/>
        </authorList>
    </citation>
    <scope>NUCLEOTIDE SEQUENCE</scope>
    <source>
        <tissue evidence="2">Shoot tissue taken approximately 20 cm above the soil surface</tissue>
    </source>
</reference>
<protein>
    <submittedName>
        <fullName evidence="2">Uncharacterized protein</fullName>
    </submittedName>
</protein>
<feature type="compositionally biased region" description="Acidic residues" evidence="1">
    <location>
        <begin position="13"/>
        <end position="23"/>
    </location>
</feature>